<keyword evidence="2" id="KW-1185">Reference proteome</keyword>
<protein>
    <submittedName>
        <fullName evidence="1">Uncharacterized protein</fullName>
    </submittedName>
</protein>
<reference evidence="1 2" key="1">
    <citation type="journal article" date="2021" name="BMC Genomics">
        <title>Datura genome reveals duplications of psychoactive alkaloid biosynthetic genes and high mutation rate following tissue culture.</title>
        <authorList>
            <person name="Rajewski A."/>
            <person name="Carter-House D."/>
            <person name="Stajich J."/>
            <person name="Litt A."/>
        </authorList>
    </citation>
    <scope>NUCLEOTIDE SEQUENCE [LARGE SCALE GENOMIC DNA]</scope>
    <source>
        <strain evidence="1">AR-01</strain>
    </source>
</reference>
<accession>A0ABS8T2Z9</accession>
<evidence type="ECO:0000313" key="2">
    <source>
        <dbReference type="Proteomes" id="UP000823775"/>
    </source>
</evidence>
<proteinExistence type="predicted"/>
<feature type="non-terminal residue" evidence="1">
    <location>
        <position position="1"/>
    </location>
</feature>
<dbReference type="Proteomes" id="UP000823775">
    <property type="component" value="Unassembled WGS sequence"/>
</dbReference>
<comment type="caution">
    <text evidence="1">The sequence shown here is derived from an EMBL/GenBank/DDBJ whole genome shotgun (WGS) entry which is preliminary data.</text>
</comment>
<gene>
    <name evidence="1" type="ORF">HAX54_001439</name>
</gene>
<evidence type="ECO:0000313" key="1">
    <source>
        <dbReference type="EMBL" id="MCD7465503.1"/>
    </source>
</evidence>
<name>A0ABS8T2Z9_DATST</name>
<sequence>ILSSQVSMKNHFISLSLLNVLMAEEASPSTQGELPSAASRTVPGSLPKLAPSTLALFLEFACSDKCCPSGMV</sequence>
<organism evidence="1 2">
    <name type="scientific">Datura stramonium</name>
    <name type="common">Jimsonweed</name>
    <name type="synonym">Common thornapple</name>
    <dbReference type="NCBI Taxonomy" id="4076"/>
    <lineage>
        <taxon>Eukaryota</taxon>
        <taxon>Viridiplantae</taxon>
        <taxon>Streptophyta</taxon>
        <taxon>Embryophyta</taxon>
        <taxon>Tracheophyta</taxon>
        <taxon>Spermatophyta</taxon>
        <taxon>Magnoliopsida</taxon>
        <taxon>eudicotyledons</taxon>
        <taxon>Gunneridae</taxon>
        <taxon>Pentapetalae</taxon>
        <taxon>asterids</taxon>
        <taxon>lamiids</taxon>
        <taxon>Solanales</taxon>
        <taxon>Solanaceae</taxon>
        <taxon>Solanoideae</taxon>
        <taxon>Datureae</taxon>
        <taxon>Datura</taxon>
    </lineage>
</organism>
<dbReference type="EMBL" id="JACEIK010001056">
    <property type="protein sequence ID" value="MCD7465503.1"/>
    <property type="molecule type" value="Genomic_DNA"/>
</dbReference>